<keyword evidence="1" id="KW-0479">Metal-binding</keyword>
<dbReference type="GO" id="GO:0008270">
    <property type="term" value="F:zinc ion binding"/>
    <property type="evidence" value="ECO:0007669"/>
    <property type="project" value="UniProtKB-KW"/>
</dbReference>
<dbReference type="InterPro" id="IPR037275">
    <property type="entry name" value="Znf_CTCHY_sf"/>
</dbReference>
<dbReference type="PANTHER" id="PTHR21319:SF53">
    <property type="entry name" value="RING FINGER AND CHY ZINC FINGER DOMAIN-CONTAINING PROTEIN 1"/>
    <property type="match status" value="1"/>
</dbReference>
<accession>A0A2I0KBT7</accession>
<evidence type="ECO:0000313" key="8">
    <source>
        <dbReference type="EMBL" id="PKI65999.1"/>
    </source>
</evidence>
<dbReference type="SUPFAM" id="SSF161219">
    <property type="entry name" value="CHY zinc finger-like"/>
    <property type="match status" value="1"/>
</dbReference>
<dbReference type="GO" id="GO:0006511">
    <property type="term" value="P:ubiquitin-dependent protein catabolic process"/>
    <property type="evidence" value="ECO:0007669"/>
    <property type="project" value="TreeGrafter"/>
</dbReference>
<dbReference type="GO" id="GO:0005634">
    <property type="term" value="C:nucleus"/>
    <property type="evidence" value="ECO:0007669"/>
    <property type="project" value="TreeGrafter"/>
</dbReference>
<dbReference type="GO" id="GO:0016567">
    <property type="term" value="P:protein ubiquitination"/>
    <property type="evidence" value="ECO:0007669"/>
    <property type="project" value="TreeGrafter"/>
</dbReference>
<dbReference type="InterPro" id="IPR008913">
    <property type="entry name" value="Znf_CHY"/>
</dbReference>
<evidence type="ECO:0000259" key="7">
    <source>
        <dbReference type="PROSITE" id="PS51270"/>
    </source>
</evidence>
<evidence type="ECO:0000313" key="9">
    <source>
        <dbReference type="Proteomes" id="UP000233551"/>
    </source>
</evidence>
<organism evidence="8 9">
    <name type="scientific">Punica granatum</name>
    <name type="common">Pomegranate</name>
    <dbReference type="NCBI Taxonomy" id="22663"/>
    <lineage>
        <taxon>Eukaryota</taxon>
        <taxon>Viridiplantae</taxon>
        <taxon>Streptophyta</taxon>
        <taxon>Embryophyta</taxon>
        <taxon>Tracheophyta</taxon>
        <taxon>Spermatophyta</taxon>
        <taxon>Magnoliopsida</taxon>
        <taxon>eudicotyledons</taxon>
        <taxon>Gunneridae</taxon>
        <taxon>Pentapetalae</taxon>
        <taxon>rosids</taxon>
        <taxon>malvids</taxon>
        <taxon>Myrtales</taxon>
        <taxon>Lythraceae</taxon>
        <taxon>Punica</taxon>
    </lineage>
</organism>
<evidence type="ECO:0000256" key="5">
    <source>
        <dbReference type="SAM" id="MobiDB-lite"/>
    </source>
</evidence>
<keyword evidence="2 4" id="KW-0863">Zinc-finger</keyword>
<dbReference type="Pfam" id="PF05495">
    <property type="entry name" value="zf-CHY"/>
    <property type="match status" value="1"/>
</dbReference>
<evidence type="ECO:0000256" key="3">
    <source>
        <dbReference type="ARBA" id="ARBA00022833"/>
    </source>
</evidence>
<feature type="domain" description="CTCHY-type" evidence="7">
    <location>
        <begin position="138"/>
        <end position="180"/>
    </location>
</feature>
<dbReference type="EMBL" id="PGOL01000697">
    <property type="protein sequence ID" value="PKI65999.1"/>
    <property type="molecule type" value="Genomic_DNA"/>
</dbReference>
<evidence type="ECO:0000259" key="6">
    <source>
        <dbReference type="PROSITE" id="PS51266"/>
    </source>
</evidence>
<protein>
    <submittedName>
        <fullName evidence="8">Uncharacterized protein</fullName>
    </submittedName>
</protein>
<keyword evidence="9" id="KW-1185">Reference proteome</keyword>
<feature type="region of interest" description="Disordered" evidence="5">
    <location>
        <begin position="28"/>
        <end position="50"/>
    </location>
</feature>
<dbReference type="PROSITE" id="PS51266">
    <property type="entry name" value="ZF_CHY"/>
    <property type="match status" value="1"/>
</dbReference>
<sequence>MGEVAVYSEHQNLDLRNLDNVISEENEFEEANSFPPDLKGGSTTSYESKDSQEAQKLLDKGLLQHGCSHYRRRCRIRAPCCGQIFDCRYCHNEAMNNINVDKKERHDMPRHQISQVICSLCGTEQEVRQVCINCGVCMGRYFCSTCKLYDDDTSKRQYHCDECGICRIGGSENFFHCYKC</sequence>
<dbReference type="SUPFAM" id="SSF161245">
    <property type="entry name" value="Zinc hairpin stack"/>
    <property type="match status" value="1"/>
</dbReference>
<keyword evidence="3" id="KW-0862">Zinc</keyword>
<name>A0A2I0KBT7_PUNGR</name>
<proteinExistence type="predicted"/>
<dbReference type="AlphaFoldDB" id="A0A2I0KBT7"/>
<dbReference type="Proteomes" id="UP000233551">
    <property type="component" value="Unassembled WGS sequence"/>
</dbReference>
<dbReference type="STRING" id="22663.A0A2I0KBT7"/>
<evidence type="ECO:0000256" key="2">
    <source>
        <dbReference type="ARBA" id="ARBA00022771"/>
    </source>
</evidence>
<evidence type="ECO:0000256" key="4">
    <source>
        <dbReference type="PROSITE-ProRule" id="PRU00601"/>
    </source>
</evidence>
<dbReference type="PROSITE" id="PS51270">
    <property type="entry name" value="ZF_CTCHY"/>
    <property type="match status" value="1"/>
</dbReference>
<reference evidence="8 9" key="1">
    <citation type="submission" date="2017-11" db="EMBL/GenBank/DDBJ databases">
        <title>De-novo sequencing of pomegranate (Punica granatum L.) genome.</title>
        <authorList>
            <person name="Akparov Z."/>
            <person name="Amiraslanov A."/>
            <person name="Hajiyeva S."/>
            <person name="Abbasov M."/>
            <person name="Kaur K."/>
            <person name="Hamwieh A."/>
            <person name="Solovyev V."/>
            <person name="Salamov A."/>
            <person name="Braich B."/>
            <person name="Kosarev P."/>
            <person name="Mahmoud A."/>
            <person name="Hajiyev E."/>
            <person name="Babayeva S."/>
            <person name="Izzatullayeva V."/>
            <person name="Mammadov A."/>
            <person name="Mammadov A."/>
            <person name="Sharifova S."/>
            <person name="Ojaghi J."/>
            <person name="Eynullazada K."/>
            <person name="Bayramov B."/>
            <person name="Abdulazimova A."/>
            <person name="Shahmuradov I."/>
        </authorList>
    </citation>
    <scope>NUCLEOTIDE SEQUENCE [LARGE SCALE GENOMIC DNA]</scope>
    <source>
        <strain evidence="9">cv. AG2017</strain>
        <tissue evidence="8">Leaf</tissue>
    </source>
</reference>
<dbReference type="InterPro" id="IPR037274">
    <property type="entry name" value="Znf_CHY_sf"/>
</dbReference>
<evidence type="ECO:0000256" key="1">
    <source>
        <dbReference type="ARBA" id="ARBA00022723"/>
    </source>
</evidence>
<gene>
    <name evidence="8" type="ORF">CRG98_013584</name>
</gene>
<feature type="non-terminal residue" evidence="8">
    <location>
        <position position="180"/>
    </location>
</feature>
<feature type="domain" description="CHY-type" evidence="6">
    <location>
        <begin position="60"/>
        <end position="136"/>
    </location>
</feature>
<dbReference type="PANTHER" id="PTHR21319">
    <property type="entry name" value="RING FINGER AND CHY ZINC FINGER DOMAIN-CONTAINING PROTEIN 1"/>
    <property type="match status" value="1"/>
</dbReference>
<dbReference type="InterPro" id="IPR017921">
    <property type="entry name" value="Znf_CTCHY"/>
</dbReference>
<comment type="caution">
    <text evidence="8">The sequence shown here is derived from an EMBL/GenBank/DDBJ whole genome shotgun (WGS) entry which is preliminary data.</text>
</comment>
<dbReference type="GO" id="GO:0061630">
    <property type="term" value="F:ubiquitin protein ligase activity"/>
    <property type="evidence" value="ECO:0007669"/>
    <property type="project" value="TreeGrafter"/>
</dbReference>